<evidence type="ECO:0000313" key="7">
    <source>
        <dbReference type="Proteomes" id="UP001465331"/>
    </source>
</evidence>
<dbReference type="PANTHER" id="PTHR30055:SF234">
    <property type="entry name" value="HTH-TYPE TRANSCRIPTIONAL REGULATOR BETI"/>
    <property type="match status" value="1"/>
</dbReference>
<dbReference type="InterPro" id="IPR036271">
    <property type="entry name" value="Tet_transcr_reg_TetR-rel_C_sf"/>
</dbReference>
<dbReference type="Pfam" id="PF00440">
    <property type="entry name" value="TetR_N"/>
    <property type="match status" value="1"/>
</dbReference>
<keyword evidence="3" id="KW-0804">Transcription</keyword>
<accession>A0ABV2A9T1</accession>
<dbReference type="EMBL" id="JBEPIJ010000007">
    <property type="protein sequence ID" value="MES0873977.1"/>
    <property type="molecule type" value="Genomic_DNA"/>
</dbReference>
<keyword evidence="1" id="KW-0805">Transcription regulation</keyword>
<keyword evidence="7" id="KW-1185">Reference proteome</keyword>
<dbReference type="PRINTS" id="PR00455">
    <property type="entry name" value="HTHTETR"/>
</dbReference>
<dbReference type="Gene3D" id="1.10.10.60">
    <property type="entry name" value="Homeodomain-like"/>
    <property type="match status" value="1"/>
</dbReference>
<gene>
    <name evidence="6" type="ORF">ABSH63_08180</name>
</gene>
<evidence type="ECO:0000256" key="2">
    <source>
        <dbReference type="ARBA" id="ARBA00023125"/>
    </source>
</evidence>
<feature type="domain" description="HTH tetR-type" evidence="5">
    <location>
        <begin position="12"/>
        <end position="72"/>
    </location>
</feature>
<dbReference type="Gene3D" id="1.10.357.10">
    <property type="entry name" value="Tetracycline Repressor, domain 2"/>
    <property type="match status" value="1"/>
</dbReference>
<evidence type="ECO:0000256" key="1">
    <source>
        <dbReference type="ARBA" id="ARBA00023015"/>
    </source>
</evidence>
<dbReference type="InterPro" id="IPR001647">
    <property type="entry name" value="HTH_TetR"/>
</dbReference>
<dbReference type="SUPFAM" id="SSF46689">
    <property type="entry name" value="Homeodomain-like"/>
    <property type="match status" value="1"/>
</dbReference>
<protein>
    <submittedName>
        <fullName evidence="6">Helix-turn-helix domain-containing protein</fullName>
    </submittedName>
</protein>
<comment type="caution">
    <text evidence="6">The sequence shown here is derived from an EMBL/GenBank/DDBJ whole genome shotgun (WGS) entry which is preliminary data.</text>
</comment>
<reference evidence="6 7" key="1">
    <citation type="submission" date="2024-06" db="EMBL/GenBank/DDBJ databases">
        <authorList>
            <person name="Li Z."/>
            <person name="Jiang Y."/>
        </authorList>
    </citation>
    <scope>NUCLEOTIDE SEQUENCE [LARGE SCALE GENOMIC DNA]</scope>
    <source>
        <strain evidence="6 7">HSW-8</strain>
    </source>
</reference>
<dbReference type="InterPro" id="IPR009057">
    <property type="entry name" value="Homeodomain-like_sf"/>
</dbReference>
<evidence type="ECO:0000259" key="5">
    <source>
        <dbReference type="PROSITE" id="PS50977"/>
    </source>
</evidence>
<dbReference type="RefSeq" id="WP_352888893.1">
    <property type="nucleotide sequence ID" value="NZ_JBEPIJ010000007.1"/>
</dbReference>
<feature type="DNA-binding region" description="H-T-H motif" evidence="4">
    <location>
        <begin position="35"/>
        <end position="54"/>
    </location>
</feature>
<dbReference type="Proteomes" id="UP001465331">
    <property type="component" value="Unassembled WGS sequence"/>
</dbReference>
<evidence type="ECO:0000256" key="4">
    <source>
        <dbReference type="PROSITE-ProRule" id="PRU00335"/>
    </source>
</evidence>
<dbReference type="PANTHER" id="PTHR30055">
    <property type="entry name" value="HTH-TYPE TRANSCRIPTIONAL REGULATOR RUTR"/>
    <property type="match status" value="1"/>
</dbReference>
<dbReference type="PROSITE" id="PS50977">
    <property type="entry name" value="HTH_TETR_2"/>
    <property type="match status" value="1"/>
</dbReference>
<evidence type="ECO:0000313" key="6">
    <source>
        <dbReference type="EMBL" id="MES0873977.1"/>
    </source>
</evidence>
<dbReference type="InterPro" id="IPR050109">
    <property type="entry name" value="HTH-type_TetR-like_transc_reg"/>
</dbReference>
<keyword evidence="2 4" id="KW-0238">DNA-binding</keyword>
<evidence type="ECO:0000256" key="3">
    <source>
        <dbReference type="ARBA" id="ARBA00023163"/>
    </source>
</evidence>
<sequence length="242" mass="27208">MGTKERKQREFAERERQFLDAAYELISANGLLNLQVGKLAEKCEYAVGTLYQHFASKEDLLLALTTQQSQAHTDMFRRVAQWDARPRDRMFAIAVADMIFVRKYPEHFRIAQYALCEVVWRAASADRRRAFLDAGRPIGEIVTGIVRDAVAAGDLALNGMAPEELCTGLWALCNGIHNLVHAEGVLEDFAVCNSYALMCRHVQTLLNGLGWQPLADPADVRATERLIERISKEVFHDLCSAN</sequence>
<proteinExistence type="predicted"/>
<name>A0ABV2A9T1_9GAMM</name>
<organism evidence="6 7">
    <name type="scientific">Sinimarinibacterium thermocellulolyticum</name>
    <dbReference type="NCBI Taxonomy" id="3170016"/>
    <lineage>
        <taxon>Bacteria</taxon>
        <taxon>Pseudomonadati</taxon>
        <taxon>Pseudomonadota</taxon>
        <taxon>Gammaproteobacteria</taxon>
        <taxon>Nevskiales</taxon>
        <taxon>Nevskiaceae</taxon>
        <taxon>Sinimarinibacterium</taxon>
    </lineage>
</organism>
<dbReference type="SUPFAM" id="SSF48498">
    <property type="entry name" value="Tetracyclin repressor-like, C-terminal domain"/>
    <property type="match status" value="1"/>
</dbReference>